<feature type="transmembrane region" description="Helical" evidence="10">
    <location>
        <begin position="362"/>
        <end position="384"/>
    </location>
</feature>
<evidence type="ECO:0000256" key="10">
    <source>
        <dbReference type="SAM" id="Phobius"/>
    </source>
</evidence>
<dbReference type="PANTHER" id="PTHR43009:SF6">
    <property type="entry name" value="HOMOGENTISATE PHYTYLTRANSFERASE 1, CHLOROPLASTIC"/>
    <property type="match status" value="1"/>
</dbReference>
<evidence type="ECO:0000256" key="4">
    <source>
        <dbReference type="ARBA" id="ARBA00022640"/>
    </source>
</evidence>
<protein>
    <submittedName>
        <fullName evidence="11">Uncharacterized protein</fullName>
    </submittedName>
</protein>
<dbReference type="Gene3D" id="1.10.357.140">
    <property type="entry name" value="UbiA prenyltransferase"/>
    <property type="match status" value="1"/>
</dbReference>
<name>A0A7N0TGJ3_KALFE</name>
<feature type="transmembrane region" description="Helical" evidence="10">
    <location>
        <begin position="333"/>
        <end position="350"/>
    </location>
</feature>
<dbReference type="InterPro" id="IPR044878">
    <property type="entry name" value="UbiA_sf"/>
</dbReference>
<dbReference type="PANTHER" id="PTHR43009">
    <property type="entry name" value="HOMOGENTISATE SOLANESYLTRANSFERASE, CHLOROPLASTIC"/>
    <property type="match status" value="1"/>
</dbReference>
<evidence type="ECO:0000256" key="5">
    <source>
        <dbReference type="ARBA" id="ARBA00022679"/>
    </source>
</evidence>
<evidence type="ECO:0000256" key="3">
    <source>
        <dbReference type="ARBA" id="ARBA00022528"/>
    </source>
</evidence>
<dbReference type="GO" id="GO:0031969">
    <property type="term" value="C:chloroplast membrane"/>
    <property type="evidence" value="ECO:0007669"/>
    <property type="project" value="UniProtKB-SubCell"/>
</dbReference>
<evidence type="ECO:0000256" key="9">
    <source>
        <dbReference type="ARBA" id="ARBA00023136"/>
    </source>
</evidence>
<feature type="transmembrane region" description="Helical" evidence="10">
    <location>
        <begin position="126"/>
        <end position="150"/>
    </location>
</feature>
<dbReference type="FunFam" id="1.10.357.140:FF:000011">
    <property type="entry name" value="Homogentisate phytyltransferase 1"/>
    <property type="match status" value="1"/>
</dbReference>
<evidence type="ECO:0000256" key="1">
    <source>
        <dbReference type="ARBA" id="ARBA00004508"/>
    </source>
</evidence>
<evidence type="ECO:0000256" key="7">
    <source>
        <dbReference type="ARBA" id="ARBA00022946"/>
    </source>
</evidence>
<feature type="transmembrane region" description="Helical" evidence="10">
    <location>
        <begin position="306"/>
        <end position="327"/>
    </location>
</feature>
<keyword evidence="3" id="KW-0150">Chloroplast</keyword>
<dbReference type="InterPro" id="IPR044502">
    <property type="entry name" value="AtHST-like"/>
</dbReference>
<feature type="transmembrane region" description="Helical" evidence="10">
    <location>
        <begin position="103"/>
        <end position="120"/>
    </location>
</feature>
<dbReference type="CDD" id="cd13960">
    <property type="entry name" value="PT_UbiA_HPT1"/>
    <property type="match status" value="1"/>
</dbReference>
<evidence type="ECO:0000256" key="8">
    <source>
        <dbReference type="ARBA" id="ARBA00022989"/>
    </source>
</evidence>
<dbReference type="OMA" id="LAWINCC"/>
<dbReference type="GO" id="GO:0004659">
    <property type="term" value="F:prenyltransferase activity"/>
    <property type="evidence" value="ECO:0007669"/>
    <property type="project" value="InterPro"/>
</dbReference>
<accession>A0A7N0TGJ3</accession>
<comment type="subcellular location">
    <subcellularLocation>
        <location evidence="1">Plastid</location>
        <location evidence="1">Chloroplast membrane</location>
        <topology evidence="1">Multi-pass membrane protein</topology>
    </subcellularLocation>
</comment>
<comment type="similarity">
    <text evidence="2">Belongs to the UbiA prenyltransferase family.</text>
</comment>
<dbReference type="Gramene" id="Kaladp0037s0066.1.v1.1">
    <property type="protein sequence ID" value="Kaladp0037s0066.1.v1.1"/>
    <property type="gene ID" value="Kaladp0037s0066.v1.1"/>
</dbReference>
<feature type="transmembrane region" description="Helical" evidence="10">
    <location>
        <begin position="170"/>
        <end position="191"/>
    </location>
</feature>
<keyword evidence="12" id="KW-1185">Reference proteome</keyword>
<keyword evidence="8 10" id="KW-1133">Transmembrane helix</keyword>
<feature type="transmembrane region" description="Helical" evidence="10">
    <location>
        <begin position="226"/>
        <end position="246"/>
    </location>
</feature>
<dbReference type="Proteomes" id="UP000594263">
    <property type="component" value="Unplaced"/>
</dbReference>
<keyword evidence="9 10" id="KW-0472">Membrane</keyword>
<dbReference type="Pfam" id="PF01040">
    <property type="entry name" value="UbiA"/>
    <property type="match status" value="1"/>
</dbReference>
<keyword evidence="5" id="KW-0808">Transferase</keyword>
<keyword evidence="7" id="KW-0809">Transit peptide</keyword>
<sequence>MLRSISISSGQARLHSKSASGPLKCPTFLRREGRHSEAAQVLKYSVWCSFFPNSHTTQDNHKFLVKGTSGRPLEPSRSKSIWDSAKNVINAFYRFSRPHTVKGTILGVLSMSLLAIENVFDFSPRFIMGVLKAMVVALCMNMYIVGINQLTDIEIDKVNKPTLPLASGEFSFETGALIVASCTLTGIFVAWTTGSVPLLWGVFISFLIGTGYSVKLPLLRWKNSDFLAALSIVVYRAVTVQVAYHLHVQTHIFQRPLVLSRSLMFVTAFMSLFAVVIALLKDVPDLEGDKTYGVQTFTVRLGQERVFWFCVSLLEAAYGAAICVGAMSLSPFAKIVTVLGHAIFGALLWNRAKATDLKSNTAFTAFYMFVWEVINPPLILFLFIDSKAH</sequence>
<keyword evidence="6 10" id="KW-0812">Transmembrane</keyword>
<evidence type="ECO:0000256" key="2">
    <source>
        <dbReference type="ARBA" id="ARBA00005985"/>
    </source>
</evidence>
<dbReference type="AlphaFoldDB" id="A0A7N0TGJ3"/>
<evidence type="ECO:0000256" key="6">
    <source>
        <dbReference type="ARBA" id="ARBA00022692"/>
    </source>
</evidence>
<proteinExistence type="inferred from homology"/>
<dbReference type="EnsemblPlants" id="Kaladp0037s0066.1.v1.1">
    <property type="protein sequence ID" value="Kaladp0037s0066.1.v1.1"/>
    <property type="gene ID" value="Kaladp0037s0066.v1.1"/>
</dbReference>
<evidence type="ECO:0000313" key="11">
    <source>
        <dbReference type="EnsemblPlants" id="Kaladp0037s0066.1.v1.1"/>
    </source>
</evidence>
<reference evidence="11" key="1">
    <citation type="submission" date="2021-01" db="UniProtKB">
        <authorList>
            <consortium name="EnsemblPlants"/>
        </authorList>
    </citation>
    <scope>IDENTIFICATION</scope>
</reference>
<dbReference type="NCBIfam" id="NF009525">
    <property type="entry name" value="PRK12887.1"/>
    <property type="match status" value="1"/>
</dbReference>
<dbReference type="InterPro" id="IPR000537">
    <property type="entry name" value="UbiA_prenyltransferase"/>
</dbReference>
<feature type="transmembrane region" description="Helical" evidence="10">
    <location>
        <begin position="197"/>
        <end position="214"/>
    </location>
</feature>
<keyword evidence="4" id="KW-0934">Plastid</keyword>
<evidence type="ECO:0000313" key="12">
    <source>
        <dbReference type="Proteomes" id="UP000594263"/>
    </source>
</evidence>
<organism evidence="11 12">
    <name type="scientific">Kalanchoe fedtschenkoi</name>
    <name type="common">Lavender scallops</name>
    <name type="synonym">South American air plant</name>
    <dbReference type="NCBI Taxonomy" id="63787"/>
    <lineage>
        <taxon>Eukaryota</taxon>
        <taxon>Viridiplantae</taxon>
        <taxon>Streptophyta</taxon>
        <taxon>Embryophyta</taxon>
        <taxon>Tracheophyta</taxon>
        <taxon>Spermatophyta</taxon>
        <taxon>Magnoliopsida</taxon>
        <taxon>eudicotyledons</taxon>
        <taxon>Gunneridae</taxon>
        <taxon>Pentapetalae</taxon>
        <taxon>Saxifragales</taxon>
        <taxon>Crassulaceae</taxon>
        <taxon>Kalanchoe</taxon>
    </lineage>
</organism>
<feature type="transmembrane region" description="Helical" evidence="10">
    <location>
        <begin position="258"/>
        <end position="280"/>
    </location>
</feature>